<keyword evidence="5" id="KW-1185">Reference proteome</keyword>
<dbReference type="Gene3D" id="3.90.79.10">
    <property type="entry name" value="Nucleoside Triphosphate Pyrophosphohydrolase"/>
    <property type="match status" value="1"/>
</dbReference>
<dbReference type="Pfam" id="PF00293">
    <property type="entry name" value="NUDIX"/>
    <property type="match status" value="1"/>
</dbReference>
<dbReference type="InterPro" id="IPR020084">
    <property type="entry name" value="NUDIX_hydrolase_CS"/>
</dbReference>
<dbReference type="GO" id="GO:0016787">
    <property type="term" value="F:hydrolase activity"/>
    <property type="evidence" value="ECO:0007669"/>
    <property type="project" value="UniProtKB-KW"/>
</dbReference>
<dbReference type="EMBL" id="QKZV01000001">
    <property type="protein sequence ID" value="PZX66069.1"/>
    <property type="molecule type" value="Genomic_DNA"/>
</dbReference>
<protein>
    <submittedName>
        <fullName evidence="4">NUDIX domain-containing protein</fullName>
    </submittedName>
</protein>
<evidence type="ECO:0000259" key="3">
    <source>
        <dbReference type="PROSITE" id="PS51462"/>
    </source>
</evidence>
<comment type="caution">
    <text evidence="4">The sequence shown here is derived from an EMBL/GenBank/DDBJ whole genome shotgun (WGS) entry which is preliminary data.</text>
</comment>
<dbReference type="InterPro" id="IPR000086">
    <property type="entry name" value="NUDIX_hydrolase_dom"/>
</dbReference>
<evidence type="ECO:0000256" key="1">
    <source>
        <dbReference type="ARBA" id="ARBA00022801"/>
    </source>
</evidence>
<evidence type="ECO:0000256" key="2">
    <source>
        <dbReference type="RuleBase" id="RU003476"/>
    </source>
</evidence>
<evidence type="ECO:0000313" key="5">
    <source>
        <dbReference type="Proteomes" id="UP000249720"/>
    </source>
</evidence>
<dbReference type="PRINTS" id="PR00502">
    <property type="entry name" value="NUDIXFAMILY"/>
</dbReference>
<dbReference type="Proteomes" id="UP000249720">
    <property type="component" value="Unassembled WGS sequence"/>
</dbReference>
<dbReference type="InterPro" id="IPR020476">
    <property type="entry name" value="Nudix_hydrolase"/>
</dbReference>
<dbReference type="PROSITE" id="PS00893">
    <property type="entry name" value="NUDIX_BOX"/>
    <property type="match status" value="1"/>
</dbReference>
<dbReference type="AlphaFoldDB" id="A0A2W7SFU0"/>
<comment type="similarity">
    <text evidence="2">Belongs to the Nudix hydrolase family.</text>
</comment>
<evidence type="ECO:0000313" key="4">
    <source>
        <dbReference type="EMBL" id="PZX66069.1"/>
    </source>
</evidence>
<name>A0A2W7SFU0_9BACT</name>
<sequence>MIQTVYAAGGIVWSEDDELLMIQRYGKWDLPKGHLQPNETYEQCALREVKEETGLKTLEIIRSAGVTHYEYFDNVLHQEAIKEIHWFEMKTSTHLDVMPELKEQIEWIRWISKNEIEKYLYNSYDNVRTILEKFINK</sequence>
<dbReference type="OrthoDB" id="9816289at2"/>
<dbReference type="PANTHER" id="PTHR43736:SF1">
    <property type="entry name" value="DIHYDRONEOPTERIN TRIPHOSPHATE DIPHOSPHATASE"/>
    <property type="match status" value="1"/>
</dbReference>
<dbReference type="CDD" id="cd03673">
    <property type="entry name" value="NUDIX_Ap6A_hydrolase"/>
    <property type="match status" value="1"/>
</dbReference>
<dbReference type="PANTHER" id="PTHR43736">
    <property type="entry name" value="ADP-RIBOSE PYROPHOSPHATASE"/>
    <property type="match status" value="1"/>
</dbReference>
<dbReference type="RefSeq" id="WP_111293495.1">
    <property type="nucleotide sequence ID" value="NZ_QKZV01000001.1"/>
</dbReference>
<accession>A0A2W7SFU0</accession>
<dbReference type="PROSITE" id="PS51462">
    <property type="entry name" value="NUDIX"/>
    <property type="match status" value="1"/>
</dbReference>
<proteinExistence type="inferred from homology"/>
<gene>
    <name evidence="4" type="ORF">LX80_00569</name>
</gene>
<reference evidence="4 5" key="1">
    <citation type="submission" date="2018-06" db="EMBL/GenBank/DDBJ databases">
        <title>Genomic Encyclopedia of Archaeal and Bacterial Type Strains, Phase II (KMG-II): from individual species to whole genera.</title>
        <authorList>
            <person name="Goeker M."/>
        </authorList>
    </citation>
    <scope>NUCLEOTIDE SEQUENCE [LARGE SCALE GENOMIC DNA]</scope>
    <source>
        <strain evidence="4 5">DSM 23241</strain>
    </source>
</reference>
<dbReference type="SUPFAM" id="SSF55811">
    <property type="entry name" value="Nudix"/>
    <property type="match status" value="1"/>
</dbReference>
<organism evidence="4 5">
    <name type="scientific">Hydrotalea sandarakina</name>
    <dbReference type="NCBI Taxonomy" id="1004304"/>
    <lineage>
        <taxon>Bacteria</taxon>
        <taxon>Pseudomonadati</taxon>
        <taxon>Bacteroidota</taxon>
        <taxon>Chitinophagia</taxon>
        <taxon>Chitinophagales</taxon>
        <taxon>Chitinophagaceae</taxon>
        <taxon>Hydrotalea</taxon>
    </lineage>
</organism>
<dbReference type="InterPro" id="IPR015797">
    <property type="entry name" value="NUDIX_hydrolase-like_dom_sf"/>
</dbReference>
<keyword evidence="1 2" id="KW-0378">Hydrolase</keyword>
<feature type="domain" description="Nudix hydrolase" evidence="3">
    <location>
        <begin position="3"/>
        <end position="134"/>
    </location>
</feature>